<evidence type="ECO:0000313" key="3">
    <source>
        <dbReference type="EMBL" id="BBM82749.1"/>
    </source>
</evidence>
<dbReference type="GO" id="GO:0004177">
    <property type="term" value="F:aminopeptidase activity"/>
    <property type="evidence" value="ECO:0007669"/>
    <property type="project" value="UniProtKB-KW"/>
</dbReference>
<dbReference type="AlphaFoldDB" id="A0A5S9F2R5"/>
<dbReference type="GO" id="GO:0006508">
    <property type="term" value="P:proteolysis"/>
    <property type="evidence" value="ECO:0007669"/>
    <property type="project" value="InterPro"/>
</dbReference>
<dbReference type="Proteomes" id="UP000326354">
    <property type="component" value="Chromosome"/>
</dbReference>
<dbReference type="InterPro" id="IPR045175">
    <property type="entry name" value="M28_fam"/>
</dbReference>
<dbReference type="SUPFAM" id="SSF53187">
    <property type="entry name" value="Zn-dependent exopeptidases"/>
    <property type="match status" value="1"/>
</dbReference>
<evidence type="ECO:0000313" key="4">
    <source>
        <dbReference type="Proteomes" id="UP000326354"/>
    </source>
</evidence>
<proteinExistence type="predicted"/>
<dbReference type="GO" id="GO:0008235">
    <property type="term" value="F:metalloexopeptidase activity"/>
    <property type="evidence" value="ECO:0007669"/>
    <property type="project" value="InterPro"/>
</dbReference>
<reference evidence="3 4" key="1">
    <citation type="submission" date="2019-08" db="EMBL/GenBank/DDBJ databases">
        <title>Complete genome sequence of Candidatus Uab amorphum.</title>
        <authorList>
            <person name="Shiratori T."/>
            <person name="Suzuki S."/>
            <person name="Kakizawa Y."/>
            <person name="Ishida K."/>
        </authorList>
    </citation>
    <scope>NUCLEOTIDE SEQUENCE [LARGE SCALE GENOMIC DNA]</scope>
    <source>
        <strain evidence="3 4">SRT547</strain>
    </source>
</reference>
<dbReference type="PANTHER" id="PTHR12147">
    <property type="entry name" value="METALLOPEPTIDASE M28 FAMILY MEMBER"/>
    <property type="match status" value="1"/>
</dbReference>
<name>A0A5S9F2R5_UABAM</name>
<sequence length="427" mass="47492">MQKYTILLITLLCATFVVAESTKVHISVIQKGSVDNYLAMMSNENYQVIATKNAVEDAMRATTVDIKENETLFFVESFSHMQPKLEGEVARLDNIIVVQLPIPPTGHSHYPEKPELYMKHIPMSENEGAVVLKNITRATGPNPGDLFHLSTHNVNIDRNFLKQKLEELSGAVPVTIGGSTFRIEERRSSTGRMRARAYLTREFQKIGFEVREHSYTQSWYQGTNLVAEKKGKNADKFLIISAHYDTVSTAGADDDGTGIIGILAIANALKDIPLDYTLRVVCFDQEEIGLVGSQAYARDLNSSGELNNMIGLIQLEMMGYDRDNDGGFHVIDCNENTSANLSDTVIKTVIASKVKLAMVPACTNRSDHASFWRYNKPAIVISQNFFGGDSNPCYHRGCDEVANIDYTYMQKITDSVAQTVRNIIASK</sequence>
<keyword evidence="4" id="KW-1185">Reference proteome</keyword>
<organism evidence="3 4">
    <name type="scientific">Uabimicrobium amorphum</name>
    <dbReference type="NCBI Taxonomy" id="2596890"/>
    <lineage>
        <taxon>Bacteria</taxon>
        <taxon>Pseudomonadati</taxon>
        <taxon>Planctomycetota</taxon>
        <taxon>Candidatus Uabimicrobiia</taxon>
        <taxon>Candidatus Uabimicrobiales</taxon>
        <taxon>Candidatus Uabimicrobiaceae</taxon>
        <taxon>Candidatus Uabimicrobium</taxon>
    </lineage>
</organism>
<dbReference type="Pfam" id="PF04389">
    <property type="entry name" value="Peptidase_M28"/>
    <property type="match status" value="1"/>
</dbReference>
<feature type="domain" description="Peptidase M28" evidence="2">
    <location>
        <begin position="224"/>
        <end position="419"/>
    </location>
</feature>
<dbReference type="PANTHER" id="PTHR12147:SF26">
    <property type="entry name" value="PEPTIDASE M28 DOMAIN-CONTAINING PROTEIN"/>
    <property type="match status" value="1"/>
</dbReference>
<dbReference type="Gene3D" id="3.40.630.10">
    <property type="entry name" value="Zn peptidases"/>
    <property type="match status" value="1"/>
</dbReference>
<dbReference type="OrthoDB" id="9762302at2"/>
<feature type="signal peptide" evidence="1">
    <location>
        <begin position="1"/>
        <end position="19"/>
    </location>
</feature>
<dbReference type="InterPro" id="IPR007484">
    <property type="entry name" value="Peptidase_M28"/>
</dbReference>
<accession>A0A5S9F2R5</accession>
<keyword evidence="3" id="KW-0031">Aminopeptidase</keyword>
<feature type="chain" id="PRO_5024954554" evidence="1">
    <location>
        <begin position="20"/>
        <end position="427"/>
    </location>
</feature>
<gene>
    <name evidence="3" type="ORF">UABAM_01092</name>
</gene>
<keyword evidence="3" id="KW-0378">Hydrolase</keyword>
<evidence type="ECO:0000256" key="1">
    <source>
        <dbReference type="SAM" id="SignalP"/>
    </source>
</evidence>
<keyword evidence="3" id="KW-0645">Protease</keyword>
<protein>
    <submittedName>
        <fullName evidence="3">Aminopeptidase</fullName>
    </submittedName>
</protein>
<evidence type="ECO:0000259" key="2">
    <source>
        <dbReference type="Pfam" id="PF04389"/>
    </source>
</evidence>
<keyword evidence="1" id="KW-0732">Signal</keyword>
<dbReference type="EMBL" id="AP019860">
    <property type="protein sequence ID" value="BBM82749.1"/>
    <property type="molecule type" value="Genomic_DNA"/>
</dbReference>
<dbReference type="RefSeq" id="WP_151966982.1">
    <property type="nucleotide sequence ID" value="NZ_AP019860.1"/>
</dbReference>
<dbReference type="KEGG" id="uam:UABAM_01092"/>